<comment type="caution">
    <text evidence="1">The sequence shown here is derived from an EMBL/GenBank/DDBJ whole genome shotgun (WGS) entry which is preliminary data.</text>
</comment>
<accession>A0A6G0TSH0</accession>
<dbReference type="Proteomes" id="UP000475862">
    <property type="component" value="Unassembled WGS sequence"/>
</dbReference>
<dbReference type="EMBL" id="VYZN01000017">
    <property type="protein sequence ID" value="KAE9537964.1"/>
    <property type="molecule type" value="Genomic_DNA"/>
</dbReference>
<proteinExistence type="predicted"/>
<reference evidence="1 2" key="1">
    <citation type="submission" date="2019-08" db="EMBL/GenBank/DDBJ databases">
        <title>The genome of the soybean aphid Biotype 1, its phylome, world population structure and adaptation to the North American continent.</title>
        <authorList>
            <person name="Giordano R."/>
            <person name="Donthu R.K."/>
            <person name="Hernandez A.G."/>
            <person name="Wright C.L."/>
            <person name="Zimin A.V."/>
        </authorList>
    </citation>
    <scope>NUCLEOTIDE SEQUENCE [LARGE SCALE GENOMIC DNA]</scope>
    <source>
        <tissue evidence="1">Whole aphids</tissue>
    </source>
</reference>
<evidence type="ECO:0000313" key="2">
    <source>
        <dbReference type="Proteomes" id="UP000475862"/>
    </source>
</evidence>
<dbReference type="AlphaFoldDB" id="A0A6G0TSH0"/>
<evidence type="ECO:0000313" key="1">
    <source>
        <dbReference type="EMBL" id="KAE9537964.1"/>
    </source>
</evidence>
<sequence>MSITSRNNAPISNYGGGFRCKSEYPWCIIEFKFLRNLSKTRKFAILKIWYKTDKSSPFRIIIYSCVMIGLQYMNMGDNRSQAILIIVPERFLKTLYGLIQNGEDLIRPMNVLNWLAIIRMLIQARNFMSTPNKTYEKFIDITTKSKFNEFFITSRDRLDAQLLCSIYEASQIKTFE</sequence>
<protein>
    <submittedName>
        <fullName evidence="1">Uncharacterized protein</fullName>
    </submittedName>
</protein>
<keyword evidence="2" id="KW-1185">Reference proteome</keyword>
<organism evidence="1 2">
    <name type="scientific">Aphis glycines</name>
    <name type="common">Soybean aphid</name>
    <dbReference type="NCBI Taxonomy" id="307491"/>
    <lineage>
        <taxon>Eukaryota</taxon>
        <taxon>Metazoa</taxon>
        <taxon>Ecdysozoa</taxon>
        <taxon>Arthropoda</taxon>
        <taxon>Hexapoda</taxon>
        <taxon>Insecta</taxon>
        <taxon>Pterygota</taxon>
        <taxon>Neoptera</taxon>
        <taxon>Paraneoptera</taxon>
        <taxon>Hemiptera</taxon>
        <taxon>Sternorrhyncha</taxon>
        <taxon>Aphidomorpha</taxon>
        <taxon>Aphidoidea</taxon>
        <taxon>Aphididae</taxon>
        <taxon>Aphidini</taxon>
        <taxon>Aphis</taxon>
        <taxon>Aphis</taxon>
    </lineage>
</organism>
<gene>
    <name evidence="1" type="ORF">AGLY_005936</name>
</gene>
<name>A0A6G0TSH0_APHGL</name>